<organism evidence="2 3">
    <name type="scientific">Nocardiopsis ansamitocini</name>
    <dbReference type="NCBI Taxonomy" id="1670832"/>
    <lineage>
        <taxon>Bacteria</taxon>
        <taxon>Bacillati</taxon>
        <taxon>Actinomycetota</taxon>
        <taxon>Actinomycetes</taxon>
        <taxon>Streptosporangiales</taxon>
        <taxon>Nocardiopsidaceae</taxon>
        <taxon>Nocardiopsis</taxon>
    </lineage>
</organism>
<keyword evidence="3" id="KW-1185">Reference proteome</keyword>
<reference evidence="2" key="1">
    <citation type="submission" date="2023-02" db="EMBL/GenBank/DDBJ databases">
        <title>Nocardiopsis ansamitocini NBRC 112285.</title>
        <authorList>
            <person name="Ichikawa N."/>
            <person name="Sato H."/>
            <person name="Tonouchi N."/>
        </authorList>
    </citation>
    <scope>NUCLEOTIDE SEQUENCE</scope>
    <source>
        <strain evidence="2">NBRC 112285</strain>
    </source>
</reference>
<dbReference type="EMBL" id="BSQG01000001">
    <property type="protein sequence ID" value="GLU46778.1"/>
    <property type="molecule type" value="Genomic_DNA"/>
</dbReference>
<evidence type="ECO:0000256" key="1">
    <source>
        <dbReference type="SAM" id="MobiDB-lite"/>
    </source>
</evidence>
<dbReference type="Proteomes" id="UP001165092">
    <property type="component" value="Unassembled WGS sequence"/>
</dbReference>
<proteinExistence type="predicted"/>
<name>A0A9W6P4C0_9ACTN</name>
<accession>A0A9W6P4C0</accession>
<sequence length="75" mass="7147">MPGGGSQVCGVTGRATGGGGQAHMAASPPRPGGGAVGHAQGWEGGEASDRSLCWGSEGQGDPGGGGTFPIVGRHY</sequence>
<protein>
    <submittedName>
        <fullName evidence="2">Uncharacterized protein</fullName>
    </submittedName>
</protein>
<evidence type="ECO:0000313" key="2">
    <source>
        <dbReference type="EMBL" id="GLU46778.1"/>
    </source>
</evidence>
<dbReference type="AlphaFoldDB" id="A0A9W6P4C0"/>
<feature type="compositionally biased region" description="Gly residues" evidence="1">
    <location>
        <begin position="57"/>
        <end position="67"/>
    </location>
</feature>
<feature type="region of interest" description="Disordered" evidence="1">
    <location>
        <begin position="1"/>
        <end position="75"/>
    </location>
</feature>
<gene>
    <name evidence="2" type="ORF">Nans01_11290</name>
</gene>
<evidence type="ECO:0000313" key="3">
    <source>
        <dbReference type="Proteomes" id="UP001165092"/>
    </source>
</evidence>
<comment type="caution">
    <text evidence="2">The sequence shown here is derived from an EMBL/GenBank/DDBJ whole genome shotgun (WGS) entry which is preliminary data.</text>
</comment>